<evidence type="ECO:0000256" key="2">
    <source>
        <dbReference type="ARBA" id="ARBA00022723"/>
    </source>
</evidence>
<keyword evidence="6" id="KW-1185">Reference proteome</keyword>
<organism evidence="5 6">
    <name type="scientific">Pigmentiphaga kullae</name>
    <dbReference type="NCBI Taxonomy" id="151784"/>
    <lineage>
        <taxon>Bacteria</taxon>
        <taxon>Pseudomonadati</taxon>
        <taxon>Pseudomonadota</taxon>
        <taxon>Betaproteobacteria</taxon>
        <taxon>Burkholderiales</taxon>
        <taxon>Alcaligenaceae</taxon>
        <taxon>Pigmentiphaga</taxon>
    </lineage>
</organism>
<evidence type="ECO:0000313" key="6">
    <source>
        <dbReference type="Proteomes" id="UP000292445"/>
    </source>
</evidence>
<dbReference type="GO" id="GO:0005737">
    <property type="term" value="C:cytoplasm"/>
    <property type="evidence" value="ECO:0007669"/>
    <property type="project" value="TreeGrafter"/>
</dbReference>
<protein>
    <submittedName>
        <fullName evidence="5">4-hydroxy-2-oxoheptanedioate aldolase</fullName>
    </submittedName>
</protein>
<evidence type="ECO:0000256" key="1">
    <source>
        <dbReference type="ARBA" id="ARBA00005568"/>
    </source>
</evidence>
<dbReference type="Pfam" id="PF03328">
    <property type="entry name" value="HpcH_HpaI"/>
    <property type="match status" value="1"/>
</dbReference>
<gene>
    <name evidence="5" type="ORF">EV675_2348</name>
</gene>
<dbReference type="Gene3D" id="3.20.20.60">
    <property type="entry name" value="Phosphoenolpyruvate-binding domains"/>
    <property type="match status" value="1"/>
</dbReference>
<dbReference type="GO" id="GO:0016832">
    <property type="term" value="F:aldehyde-lyase activity"/>
    <property type="evidence" value="ECO:0007669"/>
    <property type="project" value="TreeGrafter"/>
</dbReference>
<evidence type="ECO:0000256" key="3">
    <source>
        <dbReference type="ARBA" id="ARBA00023239"/>
    </source>
</evidence>
<proteinExistence type="inferred from homology"/>
<accession>A0A4Q7NMU9</accession>
<dbReference type="InterPro" id="IPR050251">
    <property type="entry name" value="HpcH-HpaI_aldolase"/>
</dbReference>
<evidence type="ECO:0000313" key="5">
    <source>
        <dbReference type="EMBL" id="RZS86308.1"/>
    </source>
</evidence>
<comment type="caution">
    <text evidence="5">The sequence shown here is derived from an EMBL/GenBank/DDBJ whole genome shotgun (WGS) entry which is preliminary data.</text>
</comment>
<dbReference type="AlphaFoldDB" id="A0A4Q7NMU9"/>
<feature type="domain" description="HpcH/HpaI aldolase/citrate lyase" evidence="4">
    <location>
        <begin position="26"/>
        <end position="221"/>
    </location>
</feature>
<keyword evidence="2" id="KW-0479">Metal-binding</keyword>
<dbReference type="EMBL" id="SGXC01000001">
    <property type="protein sequence ID" value="RZS86308.1"/>
    <property type="molecule type" value="Genomic_DNA"/>
</dbReference>
<dbReference type="Proteomes" id="UP000292445">
    <property type="component" value="Unassembled WGS sequence"/>
</dbReference>
<dbReference type="PANTHER" id="PTHR30502">
    <property type="entry name" value="2-KETO-3-DEOXY-L-RHAMNONATE ALDOLASE"/>
    <property type="match status" value="1"/>
</dbReference>
<evidence type="ECO:0000259" key="4">
    <source>
        <dbReference type="Pfam" id="PF03328"/>
    </source>
</evidence>
<comment type="similarity">
    <text evidence="1">Belongs to the HpcH/HpaI aldolase family.</text>
</comment>
<keyword evidence="3" id="KW-0456">Lyase</keyword>
<dbReference type="InterPro" id="IPR040442">
    <property type="entry name" value="Pyrv_kinase-like_dom_sf"/>
</dbReference>
<dbReference type="InterPro" id="IPR005000">
    <property type="entry name" value="Aldolase/citrate-lyase_domain"/>
</dbReference>
<reference evidence="5 6" key="1">
    <citation type="submission" date="2019-02" db="EMBL/GenBank/DDBJ databases">
        <title>Genomic Encyclopedia of Type Strains, Phase IV (KMG-IV): sequencing the most valuable type-strain genomes for metagenomic binning, comparative biology and taxonomic classification.</title>
        <authorList>
            <person name="Goeker M."/>
        </authorList>
    </citation>
    <scope>NUCLEOTIDE SEQUENCE [LARGE SCALE GENOMIC DNA]</scope>
    <source>
        <strain evidence="5 6">K24</strain>
    </source>
</reference>
<dbReference type="PANTHER" id="PTHR30502:SF0">
    <property type="entry name" value="PHOSPHOENOLPYRUVATE CARBOXYLASE FAMILY PROTEIN"/>
    <property type="match status" value="1"/>
</dbReference>
<dbReference type="GO" id="GO:0046872">
    <property type="term" value="F:metal ion binding"/>
    <property type="evidence" value="ECO:0007669"/>
    <property type="project" value="UniProtKB-KW"/>
</dbReference>
<dbReference type="SUPFAM" id="SSF51621">
    <property type="entry name" value="Phosphoenolpyruvate/pyruvate domain"/>
    <property type="match status" value="1"/>
</dbReference>
<name>A0A4Q7NMU9_9BURK</name>
<dbReference type="InterPro" id="IPR015813">
    <property type="entry name" value="Pyrv/PenolPyrv_kinase-like_dom"/>
</dbReference>
<sequence length="256" mass="26571">MVHGAGMAPRLQAGNRVHGVSVGVPHPALVQMCGYAGYDFVVLDNEHGPASIETTGEAIRAALGVGLVPIVRTFEPDISRLLDAGAGGIQVPLVETPEQAERIVRACRYPPAGGRSVAFSTPAAHYGFADRQGHIESSNRGIAVVLMIETAAAMERLGEILAVPGVDAVCIGPTDMSYSLGVPGDGRHPKVVAAVAECVGACRQAGIAVGANAFSQAEYGEHVAMGMTYHTVMMTMLLGKTLRERLVAMRGAASDS</sequence>